<name>A0A8H4AJS1_GIGMA</name>
<reference evidence="1 2" key="1">
    <citation type="journal article" date="2019" name="Environ. Microbiol.">
        <title>At the nexus of three kingdoms: the genome of the mycorrhizal fungus Gigaspora margarita provides insights into plant, endobacterial and fungal interactions.</title>
        <authorList>
            <person name="Venice F."/>
            <person name="Ghignone S."/>
            <person name="Salvioli di Fossalunga A."/>
            <person name="Amselem J."/>
            <person name="Novero M."/>
            <person name="Xianan X."/>
            <person name="Sedzielewska Toro K."/>
            <person name="Morin E."/>
            <person name="Lipzen A."/>
            <person name="Grigoriev I.V."/>
            <person name="Henrissat B."/>
            <person name="Martin F.M."/>
            <person name="Bonfante P."/>
        </authorList>
    </citation>
    <scope>NUCLEOTIDE SEQUENCE [LARGE SCALE GENOMIC DNA]</scope>
    <source>
        <strain evidence="1 2">BEG34</strain>
    </source>
</reference>
<dbReference type="OrthoDB" id="2435126at2759"/>
<evidence type="ECO:0000313" key="2">
    <source>
        <dbReference type="Proteomes" id="UP000439903"/>
    </source>
</evidence>
<sequence length="211" mass="25901">MSFFKKIVNKFNKRNSFISEETYVETWKEEFKFKKFFKKLFKRDEEKEVIEENFWGWDNTEDIESSYSTNLKADSKILTLRLAEEVNSNNVIKINDWILFTNYESFRNYLVQKNIILYNLKIYRTTKDKRLTSILSNIEFHVRAHFYNWKGGYKFSVENNTLDILELRTKEYYELLKYCFEAVNECCNEFNITYLWSYTNLENYAEEYLLY</sequence>
<comment type="caution">
    <text evidence="1">The sequence shown here is derived from an EMBL/GenBank/DDBJ whole genome shotgun (WGS) entry which is preliminary data.</text>
</comment>
<keyword evidence="2" id="KW-1185">Reference proteome</keyword>
<evidence type="ECO:0000313" key="1">
    <source>
        <dbReference type="EMBL" id="KAF0504098.1"/>
    </source>
</evidence>
<accession>A0A8H4AJS1</accession>
<protein>
    <submittedName>
        <fullName evidence="1">Uncharacterized protein</fullName>
    </submittedName>
</protein>
<proteinExistence type="predicted"/>
<gene>
    <name evidence="1" type="ORF">F8M41_019634</name>
</gene>
<dbReference type="AlphaFoldDB" id="A0A8H4AJS1"/>
<dbReference type="EMBL" id="WTPW01000513">
    <property type="protein sequence ID" value="KAF0504098.1"/>
    <property type="molecule type" value="Genomic_DNA"/>
</dbReference>
<organism evidence="1 2">
    <name type="scientific">Gigaspora margarita</name>
    <dbReference type="NCBI Taxonomy" id="4874"/>
    <lineage>
        <taxon>Eukaryota</taxon>
        <taxon>Fungi</taxon>
        <taxon>Fungi incertae sedis</taxon>
        <taxon>Mucoromycota</taxon>
        <taxon>Glomeromycotina</taxon>
        <taxon>Glomeromycetes</taxon>
        <taxon>Diversisporales</taxon>
        <taxon>Gigasporaceae</taxon>
        <taxon>Gigaspora</taxon>
    </lineage>
</organism>
<dbReference type="Proteomes" id="UP000439903">
    <property type="component" value="Unassembled WGS sequence"/>
</dbReference>